<organism evidence="2 3">
    <name type="scientific">Gibberella nygamai</name>
    <name type="common">Bean root rot disease fungus</name>
    <name type="synonym">Fusarium nygamai</name>
    <dbReference type="NCBI Taxonomy" id="42673"/>
    <lineage>
        <taxon>Eukaryota</taxon>
        <taxon>Fungi</taxon>
        <taxon>Dikarya</taxon>
        <taxon>Ascomycota</taxon>
        <taxon>Pezizomycotina</taxon>
        <taxon>Sordariomycetes</taxon>
        <taxon>Hypocreomycetidae</taxon>
        <taxon>Hypocreales</taxon>
        <taxon>Nectriaceae</taxon>
        <taxon>Fusarium</taxon>
        <taxon>Fusarium fujikuroi species complex</taxon>
    </lineage>
</organism>
<keyword evidence="1" id="KW-0175">Coiled coil</keyword>
<reference evidence="2 3" key="1">
    <citation type="submission" date="2017-06" db="EMBL/GenBank/DDBJ databases">
        <title>Genome of Fusarium nygamai isolate CS10214.</title>
        <authorList>
            <person name="Gardiner D.M."/>
            <person name="Obanor F."/>
            <person name="Kazan K."/>
        </authorList>
    </citation>
    <scope>NUCLEOTIDE SEQUENCE [LARGE SCALE GENOMIC DNA]</scope>
    <source>
        <strain evidence="2 3">CS10214</strain>
    </source>
</reference>
<feature type="coiled-coil region" evidence="1">
    <location>
        <begin position="346"/>
        <end position="414"/>
    </location>
</feature>
<dbReference type="AlphaFoldDB" id="A0A2K0WBY0"/>
<keyword evidence="3" id="KW-1185">Reference proteome</keyword>
<gene>
    <name evidence="2" type="ORF">FNYG_06869</name>
</gene>
<accession>A0A2K0WBY0</accession>
<comment type="caution">
    <text evidence="2">The sequence shown here is derived from an EMBL/GenBank/DDBJ whole genome shotgun (WGS) entry which is preliminary data.</text>
</comment>
<evidence type="ECO:0000313" key="3">
    <source>
        <dbReference type="Proteomes" id="UP000236664"/>
    </source>
</evidence>
<sequence>MTSEKRLLEINGLIIIGGDHGLQIGALIQASLTPVVFDVWIFVSFTDQIKFDLRAVATDVTNLKDLSQANVNFTLTLESQILELFYNDILDFLAELQNLATASKGALEFGLQKRMNEIFDESNTKKQKIAALEARIAEEKRYSRAIEPKPCKRSWRQRLNWRSYGAQNMLLSWPKKTLRCLEWHTLYESAKKEKERLSKERDELLGKKKSTFGNVALELQKCIEWFDVAKAKLDGLLADSEERKKNLPNLGIFARAKEKLYIETIDAAASFLKNRLQEGEGVLKDMRDGYNRPEFRDIEIQINENDTRLKEATDMLDKLIRQDVVGFIAEAMVDKDKVVDAKKSDLDAMEDGNSQWMQAIREAQAKLDAGRSDLDRVIAKEEEKINQARDSMQLRQLQQELRSVEEEERRQREQHDDITTGLRMIRNEINRGSDSVRQLVQRIRPVNFKIKGMTITADGKEIVQGRAMMFKISVEHEGKKLCWRRDGRLFRNQLSYIGIS</sequence>
<proteinExistence type="predicted"/>
<protein>
    <submittedName>
        <fullName evidence="2">Uncharacterized protein</fullName>
    </submittedName>
</protein>
<name>A0A2K0WBY0_GIBNY</name>
<dbReference type="EMBL" id="MTQA01000088">
    <property type="protein sequence ID" value="PNP79776.1"/>
    <property type="molecule type" value="Genomic_DNA"/>
</dbReference>
<evidence type="ECO:0000313" key="2">
    <source>
        <dbReference type="EMBL" id="PNP79776.1"/>
    </source>
</evidence>
<dbReference type="OrthoDB" id="5086012at2759"/>
<dbReference type="Proteomes" id="UP000236664">
    <property type="component" value="Unassembled WGS sequence"/>
</dbReference>
<evidence type="ECO:0000256" key="1">
    <source>
        <dbReference type="SAM" id="Coils"/>
    </source>
</evidence>